<keyword evidence="1" id="KW-0812">Transmembrane</keyword>
<gene>
    <name evidence="2" type="ORF">MED92_11209</name>
</gene>
<feature type="transmembrane region" description="Helical" evidence="1">
    <location>
        <begin position="13"/>
        <end position="35"/>
    </location>
</feature>
<dbReference type="RefSeq" id="WP_007019907.1">
    <property type="nucleotide sequence ID" value="NZ_CH724125.1"/>
</dbReference>
<organism evidence="2 3">
    <name type="scientific">Neptuniibacter caesariensis</name>
    <dbReference type="NCBI Taxonomy" id="207954"/>
    <lineage>
        <taxon>Bacteria</taxon>
        <taxon>Pseudomonadati</taxon>
        <taxon>Pseudomonadota</taxon>
        <taxon>Gammaproteobacteria</taxon>
        <taxon>Oceanospirillales</taxon>
        <taxon>Oceanospirillaceae</taxon>
        <taxon>Neptuniibacter</taxon>
    </lineage>
</organism>
<accession>A0A7U8C5X1</accession>
<reference evidence="2 3" key="1">
    <citation type="submission" date="2006-02" db="EMBL/GenBank/DDBJ databases">
        <authorList>
            <person name="Pinhassi J."/>
            <person name="Pedros-Alio C."/>
            <person name="Ferriera S."/>
            <person name="Johnson J."/>
            <person name="Kravitz S."/>
            <person name="Halpern A."/>
            <person name="Remington K."/>
            <person name="Beeson K."/>
            <person name="Tran B."/>
            <person name="Rogers Y.-H."/>
            <person name="Friedman R."/>
            <person name="Venter J.C."/>
        </authorList>
    </citation>
    <scope>NUCLEOTIDE SEQUENCE [LARGE SCALE GENOMIC DNA]</scope>
    <source>
        <strain evidence="2 3">MED92</strain>
    </source>
</reference>
<dbReference type="Proteomes" id="UP000002171">
    <property type="component" value="Unassembled WGS sequence"/>
</dbReference>
<proteinExistence type="predicted"/>
<keyword evidence="1" id="KW-0472">Membrane</keyword>
<dbReference type="AlphaFoldDB" id="A0A7U8C5X1"/>
<dbReference type="EMBL" id="AAOW01000009">
    <property type="protein sequence ID" value="EAR61291.1"/>
    <property type="molecule type" value="Genomic_DNA"/>
</dbReference>
<protein>
    <submittedName>
        <fullName evidence="2">Uncharacterized protein</fullName>
    </submittedName>
</protein>
<dbReference type="OrthoDB" id="6120238at2"/>
<comment type="caution">
    <text evidence="2">The sequence shown here is derived from an EMBL/GenBank/DDBJ whole genome shotgun (WGS) entry which is preliminary data.</text>
</comment>
<evidence type="ECO:0000256" key="1">
    <source>
        <dbReference type="SAM" id="Phobius"/>
    </source>
</evidence>
<evidence type="ECO:0000313" key="3">
    <source>
        <dbReference type="Proteomes" id="UP000002171"/>
    </source>
</evidence>
<sequence length="76" mass="8467">MNFKTKITLNLDAVIAISILFVISISGSGFLLWQVKALSEESVRQKMQMTVDSLNLSSQQAYIDKLRKECGIESGE</sequence>
<keyword evidence="1" id="KW-1133">Transmembrane helix</keyword>
<evidence type="ECO:0000313" key="2">
    <source>
        <dbReference type="EMBL" id="EAR61291.1"/>
    </source>
</evidence>
<keyword evidence="3" id="KW-1185">Reference proteome</keyword>
<name>A0A7U8C5X1_NEPCE</name>